<proteinExistence type="predicted"/>
<feature type="compositionally biased region" description="Low complexity" evidence="1">
    <location>
        <begin position="42"/>
        <end position="54"/>
    </location>
</feature>
<organism evidence="3">
    <name type="scientific">Chaetoceros debilis</name>
    <dbReference type="NCBI Taxonomy" id="122233"/>
    <lineage>
        <taxon>Eukaryota</taxon>
        <taxon>Sar</taxon>
        <taxon>Stramenopiles</taxon>
        <taxon>Ochrophyta</taxon>
        <taxon>Bacillariophyta</taxon>
        <taxon>Coscinodiscophyceae</taxon>
        <taxon>Chaetocerotophycidae</taxon>
        <taxon>Chaetocerotales</taxon>
        <taxon>Chaetocerotaceae</taxon>
        <taxon>Chaetoceros</taxon>
    </lineage>
</organism>
<dbReference type="InterPro" id="IPR011333">
    <property type="entry name" value="SKP1/BTB/POZ_sf"/>
</dbReference>
<dbReference type="PROSITE" id="PS50097">
    <property type="entry name" value="BTB"/>
    <property type="match status" value="1"/>
</dbReference>
<dbReference type="InterPro" id="IPR000210">
    <property type="entry name" value="BTB/POZ_dom"/>
</dbReference>
<dbReference type="Pfam" id="PF00651">
    <property type="entry name" value="BTB"/>
    <property type="match status" value="1"/>
</dbReference>
<reference evidence="3" key="1">
    <citation type="submission" date="2021-01" db="EMBL/GenBank/DDBJ databases">
        <authorList>
            <person name="Corre E."/>
            <person name="Pelletier E."/>
            <person name="Niang G."/>
            <person name="Scheremetjew M."/>
            <person name="Finn R."/>
            <person name="Kale V."/>
            <person name="Holt S."/>
            <person name="Cochrane G."/>
            <person name="Meng A."/>
            <person name="Brown T."/>
            <person name="Cohen L."/>
        </authorList>
    </citation>
    <scope>NUCLEOTIDE SEQUENCE</scope>
    <source>
        <strain evidence="3">MM31A-1</strain>
    </source>
</reference>
<dbReference type="AlphaFoldDB" id="A0A7S3PZ28"/>
<gene>
    <name evidence="3" type="ORF">CDEB00056_LOCUS5373</name>
</gene>
<feature type="region of interest" description="Disordered" evidence="1">
    <location>
        <begin position="1"/>
        <end position="54"/>
    </location>
</feature>
<feature type="compositionally biased region" description="Basic and acidic residues" evidence="1">
    <location>
        <begin position="29"/>
        <end position="38"/>
    </location>
</feature>
<feature type="compositionally biased region" description="Basic residues" evidence="1">
    <location>
        <begin position="1"/>
        <end position="10"/>
    </location>
</feature>
<evidence type="ECO:0000256" key="1">
    <source>
        <dbReference type="SAM" id="MobiDB-lite"/>
    </source>
</evidence>
<evidence type="ECO:0000259" key="2">
    <source>
        <dbReference type="PROSITE" id="PS50097"/>
    </source>
</evidence>
<sequence>MVQNRGRVRQKYGNSHDDRRRSSNARASNSRDRYRVTEIAKSSSSNDSSNSNLSSDLFREAEDFIKDKMNTLLDDENQAFLRDKMNNLLGLGYTCAATTKQTVKKAFSDDDDVYNDDSEHDIDEGVKVNWRMDPRQSMSDWTLVVRELQDPVNSQTQMFHVHKAVICFGDRRSGFFEKKCQHHSRDIGGGHSQKNNITEVQVDSYAIIFIPMLLDFIYFDKLNLDPESAPGLRILASQFNVKQLFALVSSFIQNDLTERTVVAYMNEADLARDKELLEVAMDMAVQCFDLIPDDALGNIPPQIMQKMMIHPQVFCPSSERLSHRIATYIRGRQEGINDELFFFLTHANILPIIDPEEAIWYLTFGAAKFMSVLIDESMGGYDASLKRRCIVAACMDWKGILIGPVNSSARSRRENQPEENEGNSSPTGRRRLFHDEGDHSTSVKDNAYLTLPDNIRVEILEEALLKASEDRHNHDGNVKTQNTYPVRGATRSHNEYYGEKADQTSVDYRSDVGMRDTLKTMREVSDSQR</sequence>
<feature type="compositionally biased region" description="Basic and acidic residues" evidence="1">
    <location>
        <begin position="433"/>
        <end position="442"/>
    </location>
</feature>
<dbReference type="InterPro" id="IPR051481">
    <property type="entry name" value="BTB-POZ/Galectin-3-binding"/>
</dbReference>
<dbReference type="PANTHER" id="PTHR24410">
    <property type="entry name" value="HL07962P-RELATED"/>
    <property type="match status" value="1"/>
</dbReference>
<dbReference type="SMART" id="SM00225">
    <property type="entry name" value="BTB"/>
    <property type="match status" value="1"/>
</dbReference>
<dbReference type="Gene3D" id="3.30.710.10">
    <property type="entry name" value="Potassium Channel Kv1.1, Chain A"/>
    <property type="match status" value="1"/>
</dbReference>
<name>A0A7S3PZ28_9STRA</name>
<accession>A0A7S3PZ28</accession>
<dbReference type="SUPFAM" id="SSF54695">
    <property type="entry name" value="POZ domain"/>
    <property type="match status" value="1"/>
</dbReference>
<feature type="domain" description="BTB" evidence="2">
    <location>
        <begin position="139"/>
        <end position="226"/>
    </location>
</feature>
<evidence type="ECO:0000313" key="3">
    <source>
        <dbReference type="EMBL" id="CAE0460532.1"/>
    </source>
</evidence>
<dbReference type="PANTHER" id="PTHR24410:SF23">
    <property type="entry name" value="BTB DOMAIN-CONTAINING PROTEIN-RELATED"/>
    <property type="match status" value="1"/>
</dbReference>
<feature type="region of interest" description="Disordered" evidence="1">
    <location>
        <begin position="408"/>
        <end position="445"/>
    </location>
</feature>
<dbReference type="EMBL" id="HBIO01007222">
    <property type="protein sequence ID" value="CAE0460532.1"/>
    <property type="molecule type" value="Transcribed_RNA"/>
</dbReference>
<dbReference type="CDD" id="cd18186">
    <property type="entry name" value="BTB_POZ_ZBTB_KLHL-like"/>
    <property type="match status" value="1"/>
</dbReference>
<protein>
    <recommendedName>
        <fullName evidence="2">BTB domain-containing protein</fullName>
    </recommendedName>
</protein>